<reference evidence="1 2" key="1">
    <citation type="submission" date="2019-03" db="EMBL/GenBank/DDBJ databases">
        <title>Draft genome sequences of novel Actinobacteria.</title>
        <authorList>
            <person name="Sahin N."/>
            <person name="Ay H."/>
            <person name="Saygin H."/>
        </authorList>
    </citation>
    <scope>NUCLEOTIDE SEQUENCE [LARGE SCALE GENOMIC DNA]</scope>
    <source>
        <strain evidence="1 2">7K502</strain>
    </source>
</reference>
<dbReference type="Proteomes" id="UP000294947">
    <property type="component" value="Unassembled WGS sequence"/>
</dbReference>
<dbReference type="RefSeq" id="WP_132481871.1">
    <property type="nucleotide sequence ID" value="NZ_SMKW01000005.1"/>
</dbReference>
<gene>
    <name evidence="1" type="ORF">E1288_05695</name>
</gene>
<name>A0A4R4Z8U8_9PSEU</name>
<evidence type="ECO:0000313" key="1">
    <source>
        <dbReference type="EMBL" id="TDD54731.1"/>
    </source>
</evidence>
<comment type="caution">
    <text evidence="1">The sequence shown here is derived from an EMBL/GenBank/DDBJ whole genome shotgun (WGS) entry which is preliminary data.</text>
</comment>
<dbReference type="AlphaFoldDB" id="A0A4R4Z8U8"/>
<protein>
    <submittedName>
        <fullName evidence="1">Uncharacterized protein</fullName>
    </submittedName>
</protein>
<dbReference type="EMBL" id="SMKW01000005">
    <property type="protein sequence ID" value="TDD54731.1"/>
    <property type="molecule type" value="Genomic_DNA"/>
</dbReference>
<proteinExistence type="predicted"/>
<sequence>MSDWEQFLDQVPWFVQGDETAVVGEAQPWRRGPIPGLPVLSALLESATVTPVSVDGETYELLAWESRDDRRGWLCHPPRQEGGEEVHPAHQAFWTVCGGITAWFGEPGAWWLNQDEVLTASAADMQLSEVLAACTWLWDDEGLDLPIQPDEYYVVAIEANGNLTLAHRQSGQLLLFAQDHAFTGVTPLRGCPPYSLLTIDDVPDLATWIETCAAAQRP</sequence>
<evidence type="ECO:0000313" key="2">
    <source>
        <dbReference type="Proteomes" id="UP000294947"/>
    </source>
</evidence>
<dbReference type="OrthoDB" id="3354031at2"/>
<organism evidence="1 2">
    <name type="scientific">Saccharopolyspora elongata</name>
    <dbReference type="NCBI Taxonomy" id="2530387"/>
    <lineage>
        <taxon>Bacteria</taxon>
        <taxon>Bacillati</taxon>
        <taxon>Actinomycetota</taxon>
        <taxon>Actinomycetes</taxon>
        <taxon>Pseudonocardiales</taxon>
        <taxon>Pseudonocardiaceae</taxon>
        <taxon>Saccharopolyspora</taxon>
    </lineage>
</organism>
<keyword evidence="2" id="KW-1185">Reference proteome</keyword>
<accession>A0A4R4Z8U8</accession>